<dbReference type="GO" id="GO:0006874">
    <property type="term" value="P:intracellular calcium ion homeostasis"/>
    <property type="evidence" value="ECO:0007669"/>
    <property type="project" value="TreeGrafter"/>
</dbReference>
<dbReference type="EMBL" id="RYZW01000157">
    <property type="protein sequence ID" value="TDZ40659.1"/>
    <property type="molecule type" value="Genomic_DNA"/>
</dbReference>
<evidence type="ECO:0000313" key="7">
    <source>
        <dbReference type="Proteomes" id="UP000295703"/>
    </source>
</evidence>
<feature type="region of interest" description="Disordered" evidence="4">
    <location>
        <begin position="164"/>
        <end position="212"/>
    </location>
</feature>
<dbReference type="PANTHER" id="PTHR24093">
    <property type="entry name" value="CATION TRANSPORTING ATPASE"/>
    <property type="match status" value="1"/>
</dbReference>
<proteinExistence type="predicted"/>
<reference evidence="6 7" key="1">
    <citation type="submission" date="2018-12" db="EMBL/GenBank/DDBJ databases">
        <title>Genome sequence and assembly of Colletotrichum trifolii.</title>
        <authorList>
            <person name="Gan P."/>
            <person name="Shirasu K."/>
        </authorList>
    </citation>
    <scope>NUCLEOTIDE SEQUENCE [LARGE SCALE GENOMIC DNA]</scope>
    <source>
        <strain evidence="6 7">543-2</strain>
    </source>
</reference>
<evidence type="ECO:0000259" key="5">
    <source>
        <dbReference type="Pfam" id="PF00689"/>
    </source>
</evidence>
<evidence type="ECO:0000256" key="4">
    <source>
        <dbReference type="SAM" id="MobiDB-lite"/>
    </source>
</evidence>
<dbReference type="Gene3D" id="1.20.1110.10">
    <property type="entry name" value="Calcium-transporting ATPase, transmembrane domain"/>
    <property type="match status" value="1"/>
</dbReference>
<organism evidence="6 7">
    <name type="scientific">Colletotrichum trifolii</name>
    <dbReference type="NCBI Taxonomy" id="5466"/>
    <lineage>
        <taxon>Eukaryota</taxon>
        <taxon>Fungi</taxon>
        <taxon>Dikarya</taxon>
        <taxon>Ascomycota</taxon>
        <taxon>Pezizomycotina</taxon>
        <taxon>Sordariomycetes</taxon>
        <taxon>Hypocreomycetidae</taxon>
        <taxon>Glomerellales</taxon>
        <taxon>Glomerellaceae</taxon>
        <taxon>Colletotrichum</taxon>
        <taxon>Colletotrichum orbiculare species complex</taxon>
    </lineage>
</organism>
<dbReference type="PANTHER" id="PTHR24093:SF369">
    <property type="entry name" value="CALCIUM-TRANSPORTING ATPASE"/>
    <property type="match status" value="1"/>
</dbReference>
<dbReference type="Pfam" id="PF00689">
    <property type="entry name" value="Cation_ATPase_C"/>
    <property type="match status" value="1"/>
</dbReference>
<sequence length="224" mass="25280">MIVGQCIYQLAVTFILCFSGGKILNYDLSNPDEKIEMDTVVFNTFVWMQIFNEFKNRRLDNKFKIFEGVHRSLFLIDINCLMVGLQVGIFSSGPEPFTSPTGDSTARNGPFPFLRHLSVFRGRLSCDCSRTRGSLQLCRLFPSHSWLFTLPSWRHFHLRLPCPKRGKKKENGTEEASPPTVVDSADFGSGTLGKGSMIEQSAQDTHSSPPGPLLFKFSFRLSCR</sequence>
<gene>
    <name evidence="6" type="ORF">CTRI78_v010217</name>
</gene>
<dbReference type="InterPro" id="IPR023298">
    <property type="entry name" value="ATPase_P-typ_TM_dom_sf"/>
</dbReference>
<evidence type="ECO:0000256" key="1">
    <source>
        <dbReference type="ARBA" id="ARBA00004127"/>
    </source>
</evidence>
<dbReference type="SUPFAM" id="SSF81665">
    <property type="entry name" value="Calcium ATPase, transmembrane domain M"/>
    <property type="match status" value="1"/>
</dbReference>
<dbReference type="InterPro" id="IPR006068">
    <property type="entry name" value="ATPase_P-typ_cation-transptr_C"/>
</dbReference>
<feature type="compositionally biased region" description="Polar residues" evidence="4">
    <location>
        <begin position="198"/>
        <end position="208"/>
    </location>
</feature>
<dbReference type="GO" id="GO:0012505">
    <property type="term" value="C:endomembrane system"/>
    <property type="evidence" value="ECO:0007669"/>
    <property type="project" value="UniProtKB-SubCell"/>
</dbReference>
<dbReference type="GO" id="GO:0005388">
    <property type="term" value="F:P-type calcium transporter activity"/>
    <property type="evidence" value="ECO:0007669"/>
    <property type="project" value="TreeGrafter"/>
</dbReference>
<evidence type="ECO:0000313" key="6">
    <source>
        <dbReference type="EMBL" id="TDZ40659.1"/>
    </source>
</evidence>
<dbReference type="GO" id="GO:0005886">
    <property type="term" value="C:plasma membrane"/>
    <property type="evidence" value="ECO:0007669"/>
    <property type="project" value="TreeGrafter"/>
</dbReference>
<name>A0A4V3HTS4_COLTR</name>
<comment type="caution">
    <text evidence="6">The sequence shown here is derived from an EMBL/GenBank/DDBJ whole genome shotgun (WGS) entry which is preliminary data.</text>
</comment>
<dbReference type="STRING" id="5466.A0A4V3HTS4"/>
<evidence type="ECO:0000256" key="3">
    <source>
        <dbReference type="ARBA" id="ARBA00022842"/>
    </source>
</evidence>
<keyword evidence="7" id="KW-1185">Reference proteome</keyword>
<protein>
    <submittedName>
        <fullName evidence="6">Calcium-transporting ATPase 2</fullName>
    </submittedName>
</protein>
<keyword evidence="2" id="KW-0479">Metal-binding</keyword>
<comment type="subcellular location">
    <subcellularLocation>
        <location evidence="1">Endomembrane system</location>
        <topology evidence="1">Multi-pass membrane protein</topology>
    </subcellularLocation>
</comment>
<evidence type="ECO:0000256" key="2">
    <source>
        <dbReference type="ARBA" id="ARBA00022723"/>
    </source>
</evidence>
<accession>A0A4V3HTS4</accession>
<dbReference type="GO" id="GO:0046872">
    <property type="term" value="F:metal ion binding"/>
    <property type="evidence" value="ECO:0007669"/>
    <property type="project" value="UniProtKB-KW"/>
</dbReference>
<dbReference type="Proteomes" id="UP000295703">
    <property type="component" value="Unassembled WGS sequence"/>
</dbReference>
<keyword evidence="3" id="KW-0460">Magnesium</keyword>
<feature type="domain" description="Cation-transporting P-type ATPase C-terminal" evidence="5">
    <location>
        <begin position="2"/>
        <end position="90"/>
    </location>
</feature>
<dbReference type="AlphaFoldDB" id="A0A4V3HTS4"/>